<accession>A0AAN7CGA1</accession>
<feature type="domain" description="Heterokaryon incompatibility" evidence="1">
    <location>
        <begin position="104"/>
        <end position="242"/>
    </location>
</feature>
<sequence>MPLYRLHIRPQASVAGIFEEYLPSWEEFLDFICRPILPKTVPNPCSPVLPHSNVVHNPTHQDTPIRQPILFRDELRVLVLEPGRGADEVRCRLVNVARSWRTRYDALSYAWGNETLRDMITVDGLRTSVTRNLHSALVHLRHPSRPRLLWVDALCIDQDNTEERDEQVAKMGSIYSSARRVIVWLGEETEEVEGAFSLLREAYRFWTRDDWKRDDILKNRDWSPVLNLLRRPWFQRTWIIQEAVLAREPLLACGSETLPFRALTSWFSSRLSRERLPEDPSVRTALDSMDMISHARREHHTKYADARKKKKYNPDYRLVSTLYETRGFQCKDKHDKVFGVLSLVLDVGPDDEVRKLGYGTSVEEVYEAVARWDISKNQSLEVLSYCSRKDPTPSDLPSWVPNFADLDDALPISIAQLIKHPKGSNRGFKGDNKPSFTKENGRTVLTLSGKIVDTISRVGRVTSHSKIVVYTHPWKGNNDSAAGSNDLARPDQSAVAKRREWFEECVRIAQASVPTTRPDCPKRAVNSFLESPTLGMSPLRFNQFWEAMGIEENTPSELRHGYANFLYKEIGVDPHWSEEWDNGDGKGYEWMDKRLREFSHRRRFCTTHGGRLGLVPRAAKEGDLVCLVSGAQVPIILRKVPGPEDVDRYVVVGDAHLGWKLYPRKKPIGCYEGGKRLAIV</sequence>
<keyword evidence="3" id="KW-1185">Reference proteome</keyword>
<dbReference type="AlphaFoldDB" id="A0AAN7CGA1"/>
<dbReference type="Proteomes" id="UP001303760">
    <property type="component" value="Unassembled WGS sequence"/>
</dbReference>
<gene>
    <name evidence="2" type="ORF">C8A03DRAFT_41950</name>
</gene>
<reference evidence="2" key="2">
    <citation type="submission" date="2023-05" db="EMBL/GenBank/DDBJ databases">
        <authorList>
            <consortium name="Lawrence Berkeley National Laboratory"/>
            <person name="Steindorff A."/>
            <person name="Hensen N."/>
            <person name="Bonometti L."/>
            <person name="Westerberg I."/>
            <person name="Brannstrom I.O."/>
            <person name="Guillou S."/>
            <person name="Cros-Aarteil S."/>
            <person name="Calhoun S."/>
            <person name="Haridas S."/>
            <person name="Kuo A."/>
            <person name="Mondo S."/>
            <person name="Pangilinan J."/>
            <person name="Riley R."/>
            <person name="Labutti K."/>
            <person name="Andreopoulos B."/>
            <person name="Lipzen A."/>
            <person name="Chen C."/>
            <person name="Yanf M."/>
            <person name="Daum C."/>
            <person name="Ng V."/>
            <person name="Clum A."/>
            <person name="Ohm R."/>
            <person name="Martin F."/>
            <person name="Silar P."/>
            <person name="Natvig D."/>
            <person name="Lalanne C."/>
            <person name="Gautier V."/>
            <person name="Ament-Velasquez S.L."/>
            <person name="Kruys A."/>
            <person name="Hutchinson M.I."/>
            <person name="Powell A.J."/>
            <person name="Barry K."/>
            <person name="Miller A.N."/>
            <person name="Grigoriev I.V."/>
            <person name="Debuchy R."/>
            <person name="Gladieux P."/>
            <person name="Thoren M.H."/>
            <person name="Johannesson H."/>
        </authorList>
    </citation>
    <scope>NUCLEOTIDE SEQUENCE</scope>
    <source>
        <strain evidence="2">CBS 532.94</strain>
    </source>
</reference>
<dbReference type="InterPro" id="IPR010730">
    <property type="entry name" value="HET"/>
</dbReference>
<proteinExistence type="predicted"/>
<name>A0AAN7CGA1_9PEZI</name>
<reference evidence="2" key="1">
    <citation type="journal article" date="2023" name="Mol. Phylogenet. Evol.">
        <title>Genome-scale phylogeny and comparative genomics of the fungal order Sordariales.</title>
        <authorList>
            <person name="Hensen N."/>
            <person name="Bonometti L."/>
            <person name="Westerberg I."/>
            <person name="Brannstrom I.O."/>
            <person name="Guillou S."/>
            <person name="Cros-Aarteil S."/>
            <person name="Calhoun S."/>
            <person name="Haridas S."/>
            <person name="Kuo A."/>
            <person name="Mondo S."/>
            <person name="Pangilinan J."/>
            <person name="Riley R."/>
            <person name="LaButti K."/>
            <person name="Andreopoulos B."/>
            <person name="Lipzen A."/>
            <person name="Chen C."/>
            <person name="Yan M."/>
            <person name="Daum C."/>
            <person name="Ng V."/>
            <person name="Clum A."/>
            <person name="Steindorff A."/>
            <person name="Ohm R.A."/>
            <person name="Martin F."/>
            <person name="Silar P."/>
            <person name="Natvig D.O."/>
            <person name="Lalanne C."/>
            <person name="Gautier V."/>
            <person name="Ament-Velasquez S.L."/>
            <person name="Kruys A."/>
            <person name="Hutchinson M.I."/>
            <person name="Powell A.J."/>
            <person name="Barry K."/>
            <person name="Miller A.N."/>
            <person name="Grigoriev I.V."/>
            <person name="Debuchy R."/>
            <person name="Gladieux P."/>
            <person name="Hiltunen Thoren M."/>
            <person name="Johannesson H."/>
        </authorList>
    </citation>
    <scope>NUCLEOTIDE SEQUENCE</scope>
    <source>
        <strain evidence="2">CBS 532.94</strain>
    </source>
</reference>
<dbReference type="PANTHER" id="PTHR24148">
    <property type="entry name" value="ANKYRIN REPEAT DOMAIN-CONTAINING PROTEIN 39 HOMOLOG-RELATED"/>
    <property type="match status" value="1"/>
</dbReference>
<comment type="caution">
    <text evidence="2">The sequence shown here is derived from an EMBL/GenBank/DDBJ whole genome shotgun (WGS) entry which is preliminary data.</text>
</comment>
<evidence type="ECO:0000313" key="3">
    <source>
        <dbReference type="Proteomes" id="UP001303760"/>
    </source>
</evidence>
<dbReference type="Pfam" id="PF06985">
    <property type="entry name" value="HET"/>
    <property type="match status" value="1"/>
</dbReference>
<evidence type="ECO:0000259" key="1">
    <source>
        <dbReference type="Pfam" id="PF06985"/>
    </source>
</evidence>
<evidence type="ECO:0000313" key="2">
    <source>
        <dbReference type="EMBL" id="KAK4240532.1"/>
    </source>
</evidence>
<dbReference type="PANTHER" id="PTHR24148:SF64">
    <property type="entry name" value="HETEROKARYON INCOMPATIBILITY DOMAIN-CONTAINING PROTEIN"/>
    <property type="match status" value="1"/>
</dbReference>
<protein>
    <submittedName>
        <fullName evidence="2">Heterokaryon incompatibility protein-domain-containing protein</fullName>
    </submittedName>
</protein>
<dbReference type="EMBL" id="MU860038">
    <property type="protein sequence ID" value="KAK4240532.1"/>
    <property type="molecule type" value="Genomic_DNA"/>
</dbReference>
<dbReference type="InterPro" id="IPR052895">
    <property type="entry name" value="HetReg/Transcr_Mod"/>
</dbReference>
<organism evidence="2 3">
    <name type="scientific">Achaetomium macrosporum</name>
    <dbReference type="NCBI Taxonomy" id="79813"/>
    <lineage>
        <taxon>Eukaryota</taxon>
        <taxon>Fungi</taxon>
        <taxon>Dikarya</taxon>
        <taxon>Ascomycota</taxon>
        <taxon>Pezizomycotina</taxon>
        <taxon>Sordariomycetes</taxon>
        <taxon>Sordariomycetidae</taxon>
        <taxon>Sordariales</taxon>
        <taxon>Chaetomiaceae</taxon>
        <taxon>Achaetomium</taxon>
    </lineage>
</organism>